<dbReference type="GO" id="GO:0046872">
    <property type="term" value="F:metal ion binding"/>
    <property type="evidence" value="ECO:0007669"/>
    <property type="project" value="UniProtKB-KW"/>
</dbReference>
<reference evidence="9 10" key="1">
    <citation type="submission" date="2019-06" db="EMBL/GenBank/DDBJ databases">
        <title>New taxonomy in bacterial strain CC-CFT640, isolated from vineyard.</title>
        <authorList>
            <person name="Lin S.-Y."/>
            <person name="Tsai C.-F."/>
            <person name="Young C.-C."/>
        </authorList>
    </citation>
    <scope>NUCLEOTIDE SEQUENCE [LARGE SCALE GENOMIC DNA]</scope>
    <source>
        <strain evidence="9 10">CC-CFT640</strain>
    </source>
</reference>
<feature type="domain" description="PIN" evidence="8">
    <location>
        <begin position="3"/>
        <end position="118"/>
    </location>
</feature>
<comment type="similarity">
    <text evidence="7">Belongs to the PINc/VapC protein family.</text>
</comment>
<comment type="caution">
    <text evidence="9">The sequence shown here is derived from an EMBL/GenBank/DDBJ whole genome shotgun (WGS) entry which is preliminary data.</text>
</comment>
<keyword evidence="6" id="KW-0460">Magnesium</keyword>
<dbReference type="PANTHER" id="PTHR33653:SF1">
    <property type="entry name" value="RIBONUCLEASE VAPC2"/>
    <property type="match status" value="1"/>
</dbReference>
<keyword evidence="4" id="KW-0479">Metal-binding</keyword>
<keyword evidence="2" id="KW-1277">Toxin-antitoxin system</keyword>
<evidence type="ECO:0000256" key="7">
    <source>
        <dbReference type="ARBA" id="ARBA00038093"/>
    </source>
</evidence>
<comment type="cofactor">
    <cofactor evidence="1">
        <name>Mg(2+)</name>
        <dbReference type="ChEBI" id="CHEBI:18420"/>
    </cofactor>
</comment>
<dbReference type="OrthoDB" id="9800524at2"/>
<evidence type="ECO:0000313" key="9">
    <source>
        <dbReference type="EMBL" id="TXL74183.1"/>
    </source>
</evidence>
<dbReference type="Gene3D" id="3.40.50.1010">
    <property type="entry name" value="5'-nuclease"/>
    <property type="match status" value="1"/>
</dbReference>
<organism evidence="9 10">
    <name type="scientific">Vineibacter terrae</name>
    <dbReference type="NCBI Taxonomy" id="2586908"/>
    <lineage>
        <taxon>Bacteria</taxon>
        <taxon>Pseudomonadati</taxon>
        <taxon>Pseudomonadota</taxon>
        <taxon>Alphaproteobacteria</taxon>
        <taxon>Hyphomicrobiales</taxon>
        <taxon>Vineibacter</taxon>
    </lineage>
</organism>
<dbReference type="AlphaFoldDB" id="A0A5C8PL75"/>
<evidence type="ECO:0000313" key="10">
    <source>
        <dbReference type="Proteomes" id="UP000321638"/>
    </source>
</evidence>
<evidence type="ECO:0000256" key="1">
    <source>
        <dbReference type="ARBA" id="ARBA00001946"/>
    </source>
</evidence>
<evidence type="ECO:0000256" key="4">
    <source>
        <dbReference type="ARBA" id="ARBA00022723"/>
    </source>
</evidence>
<dbReference type="SUPFAM" id="SSF88723">
    <property type="entry name" value="PIN domain-like"/>
    <property type="match status" value="1"/>
</dbReference>
<proteinExistence type="inferred from homology"/>
<sequence>MTLVDTNVLLDLATDDPEWADWSVRQLDAAAIRGTLAINDVVYAELSVRFATIESLDALLGEAGIAMAPMPRPALFLAGKVFQRYRADGGTRTGVLPDVFIGAHATAAGFPLLTRDARRYQSYFPTIGLVTP</sequence>
<dbReference type="GO" id="GO:0004518">
    <property type="term" value="F:nuclease activity"/>
    <property type="evidence" value="ECO:0007669"/>
    <property type="project" value="UniProtKB-KW"/>
</dbReference>
<dbReference type="InterPro" id="IPR002716">
    <property type="entry name" value="PIN_dom"/>
</dbReference>
<keyword evidence="10" id="KW-1185">Reference proteome</keyword>
<name>A0A5C8PL75_9HYPH</name>
<dbReference type="Proteomes" id="UP000321638">
    <property type="component" value="Unassembled WGS sequence"/>
</dbReference>
<dbReference type="GO" id="GO:0016787">
    <property type="term" value="F:hydrolase activity"/>
    <property type="evidence" value="ECO:0007669"/>
    <property type="project" value="UniProtKB-KW"/>
</dbReference>
<evidence type="ECO:0000256" key="2">
    <source>
        <dbReference type="ARBA" id="ARBA00022649"/>
    </source>
</evidence>
<evidence type="ECO:0000256" key="5">
    <source>
        <dbReference type="ARBA" id="ARBA00022801"/>
    </source>
</evidence>
<evidence type="ECO:0000256" key="3">
    <source>
        <dbReference type="ARBA" id="ARBA00022722"/>
    </source>
</evidence>
<dbReference type="InterPro" id="IPR029060">
    <property type="entry name" value="PIN-like_dom_sf"/>
</dbReference>
<dbReference type="EMBL" id="VDUZ01000020">
    <property type="protein sequence ID" value="TXL74183.1"/>
    <property type="molecule type" value="Genomic_DNA"/>
</dbReference>
<dbReference type="Pfam" id="PF01850">
    <property type="entry name" value="PIN"/>
    <property type="match status" value="1"/>
</dbReference>
<dbReference type="PANTHER" id="PTHR33653">
    <property type="entry name" value="RIBONUCLEASE VAPC2"/>
    <property type="match status" value="1"/>
</dbReference>
<dbReference type="RefSeq" id="WP_147848432.1">
    <property type="nucleotide sequence ID" value="NZ_VDUZ01000020.1"/>
</dbReference>
<evidence type="ECO:0000259" key="8">
    <source>
        <dbReference type="Pfam" id="PF01850"/>
    </source>
</evidence>
<keyword evidence="3" id="KW-0540">Nuclease</keyword>
<dbReference type="InterPro" id="IPR050556">
    <property type="entry name" value="Type_II_TA_system_RNase"/>
</dbReference>
<evidence type="ECO:0000256" key="6">
    <source>
        <dbReference type="ARBA" id="ARBA00022842"/>
    </source>
</evidence>
<accession>A0A5C8PL75</accession>
<protein>
    <submittedName>
        <fullName evidence="9">Type II toxin-antitoxin system VapC family toxin</fullName>
    </submittedName>
</protein>
<keyword evidence="5" id="KW-0378">Hydrolase</keyword>
<gene>
    <name evidence="9" type="ORF">FHP25_17920</name>
</gene>